<dbReference type="SMART" id="SM00448">
    <property type="entry name" value="REC"/>
    <property type="match status" value="1"/>
</dbReference>
<sequence>MQVTTRKPPTLGCGDLAAPLSRPTAERPLAGLTVLVIEDSRFAADAIRLLCLRSGARIRRADSLKAAHRHLTTYCPDVIIADLGLPDGSGLDLIATLKNSAPNAPIIIATSGDDTLEGESLTAGADGFLPKPLASIAVFQQAILAHFPPLGPTGLRAVSNETVQPDPLALHDDLKALRRHLASEATPTRDRAEYGAQFLASLARTAGDEALENKVESIRKSANEQGASQTAIKALTALVTNAFGPRPCSF</sequence>
<evidence type="ECO:0000259" key="3">
    <source>
        <dbReference type="PROSITE" id="PS50110"/>
    </source>
</evidence>
<evidence type="ECO:0000313" key="4">
    <source>
        <dbReference type="EMBL" id="MBT0958190.1"/>
    </source>
</evidence>
<protein>
    <submittedName>
        <fullName evidence="4">Response regulator</fullName>
    </submittedName>
</protein>
<dbReference type="InterPro" id="IPR050595">
    <property type="entry name" value="Bact_response_regulator"/>
</dbReference>
<name>A0AAP2CR76_9RHOB</name>
<dbReference type="RefSeq" id="WP_327794404.1">
    <property type="nucleotide sequence ID" value="NZ_JADQAZ010000002.1"/>
</dbReference>
<comment type="caution">
    <text evidence="4">The sequence shown here is derived from an EMBL/GenBank/DDBJ whole genome shotgun (WGS) entry which is preliminary data.</text>
</comment>
<feature type="modified residue" description="4-aspartylphosphate" evidence="2">
    <location>
        <position position="82"/>
    </location>
</feature>
<evidence type="ECO:0000256" key="1">
    <source>
        <dbReference type="ARBA" id="ARBA00022553"/>
    </source>
</evidence>
<dbReference type="SUPFAM" id="SSF52172">
    <property type="entry name" value="CheY-like"/>
    <property type="match status" value="1"/>
</dbReference>
<proteinExistence type="predicted"/>
<feature type="domain" description="Response regulatory" evidence="3">
    <location>
        <begin position="33"/>
        <end position="146"/>
    </location>
</feature>
<dbReference type="Proteomes" id="UP001315686">
    <property type="component" value="Unassembled WGS sequence"/>
</dbReference>
<accession>A0AAP2CR76</accession>
<keyword evidence="5" id="KW-1185">Reference proteome</keyword>
<dbReference type="Pfam" id="PF00072">
    <property type="entry name" value="Response_reg"/>
    <property type="match status" value="1"/>
</dbReference>
<dbReference type="PANTHER" id="PTHR44591">
    <property type="entry name" value="STRESS RESPONSE REGULATOR PROTEIN 1"/>
    <property type="match status" value="1"/>
</dbReference>
<evidence type="ECO:0000313" key="5">
    <source>
        <dbReference type="Proteomes" id="UP001315686"/>
    </source>
</evidence>
<dbReference type="EMBL" id="JADQAZ010000002">
    <property type="protein sequence ID" value="MBT0958190.1"/>
    <property type="molecule type" value="Genomic_DNA"/>
</dbReference>
<dbReference type="InterPro" id="IPR001789">
    <property type="entry name" value="Sig_transdc_resp-reg_receiver"/>
</dbReference>
<organism evidence="4 5">
    <name type="scientific">Harenicola maris</name>
    <dbReference type="NCBI Taxonomy" id="2841044"/>
    <lineage>
        <taxon>Bacteria</taxon>
        <taxon>Pseudomonadati</taxon>
        <taxon>Pseudomonadota</taxon>
        <taxon>Alphaproteobacteria</taxon>
        <taxon>Rhodobacterales</taxon>
        <taxon>Paracoccaceae</taxon>
        <taxon>Harenicola</taxon>
    </lineage>
</organism>
<dbReference type="CDD" id="cd00156">
    <property type="entry name" value="REC"/>
    <property type="match status" value="1"/>
</dbReference>
<dbReference type="InterPro" id="IPR011006">
    <property type="entry name" value="CheY-like_superfamily"/>
</dbReference>
<dbReference type="GO" id="GO:0000160">
    <property type="term" value="P:phosphorelay signal transduction system"/>
    <property type="evidence" value="ECO:0007669"/>
    <property type="project" value="InterPro"/>
</dbReference>
<dbReference type="PANTHER" id="PTHR44591:SF25">
    <property type="entry name" value="CHEMOTAXIS TWO-COMPONENT RESPONSE REGULATOR"/>
    <property type="match status" value="1"/>
</dbReference>
<evidence type="ECO:0000256" key="2">
    <source>
        <dbReference type="PROSITE-ProRule" id="PRU00169"/>
    </source>
</evidence>
<reference evidence="4 5" key="1">
    <citation type="journal article" date="2021" name="Arch. Microbiol.">
        <title>Harenicola maris gen. nov., sp. nov. isolated from the Sea of Japan shallow sediments.</title>
        <authorList>
            <person name="Romanenko L.A."/>
            <person name="Kurilenko V.V."/>
            <person name="Chernysheva N.Y."/>
            <person name="Tekutyeva L.A."/>
            <person name="Velansky P.V."/>
            <person name="Svetashev V.I."/>
            <person name="Isaeva M.P."/>
        </authorList>
    </citation>
    <scope>NUCLEOTIDE SEQUENCE [LARGE SCALE GENOMIC DNA]</scope>
    <source>
        <strain evidence="4 5">KMM 3653</strain>
    </source>
</reference>
<dbReference type="PROSITE" id="PS50110">
    <property type="entry name" value="RESPONSE_REGULATORY"/>
    <property type="match status" value="1"/>
</dbReference>
<dbReference type="AlphaFoldDB" id="A0AAP2CR76"/>
<gene>
    <name evidence="4" type="ORF">IV417_12395</name>
</gene>
<dbReference type="Gene3D" id="3.40.50.2300">
    <property type="match status" value="1"/>
</dbReference>
<keyword evidence="1 2" id="KW-0597">Phosphoprotein</keyword>